<feature type="chain" id="PRO_5045922971" evidence="1">
    <location>
        <begin position="20"/>
        <end position="244"/>
    </location>
</feature>
<keyword evidence="4" id="KW-1185">Reference proteome</keyword>
<dbReference type="PIRSF" id="PIRSF031679">
    <property type="entry name" value="Mtase_Alr7345_prd"/>
    <property type="match status" value="1"/>
</dbReference>
<keyword evidence="3" id="KW-0808">Transferase</keyword>
<evidence type="ECO:0000256" key="1">
    <source>
        <dbReference type="SAM" id="SignalP"/>
    </source>
</evidence>
<reference evidence="3 4" key="1">
    <citation type="journal article" date="2023" name="Ecotoxicol. Environ. Saf.">
        <title>Mercury remediation potential of mercury-resistant strain Rheinheimera metallidurans sp. nov. isolated from a municipal waste dumping site.</title>
        <authorList>
            <person name="Yadav V."/>
            <person name="Manjhi A."/>
            <person name="Vadakedath N."/>
        </authorList>
    </citation>
    <scope>NUCLEOTIDE SEQUENCE [LARGE SCALE GENOMIC DNA]</scope>
    <source>
        <strain evidence="3 4">E-49</strain>
    </source>
</reference>
<dbReference type="InterPro" id="IPR016980">
    <property type="entry name" value="S-AdoMet-dep_MeTrfase_Alr7345"/>
</dbReference>
<evidence type="ECO:0000313" key="4">
    <source>
        <dbReference type="Proteomes" id="UP001375382"/>
    </source>
</evidence>
<feature type="domain" description="Methyltransferase type 11" evidence="2">
    <location>
        <begin position="58"/>
        <end position="167"/>
    </location>
</feature>
<keyword evidence="3" id="KW-0489">Methyltransferase</keyword>
<organism evidence="3 4">
    <name type="scientific">Rheinheimera muenzenbergensis</name>
    <dbReference type="NCBI Taxonomy" id="1193628"/>
    <lineage>
        <taxon>Bacteria</taxon>
        <taxon>Pseudomonadati</taxon>
        <taxon>Pseudomonadota</taxon>
        <taxon>Gammaproteobacteria</taxon>
        <taxon>Chromatiales</taxon>
        <taxon>Chromatiaceae</taxon>
        <taxon>Rheinheimera</taxon>
    </lineage>
</organism>
<dbReference type="Proteomes" id="UP001375382">
    <property type="component" value="Unassembled WGS sequence"/>
</dbReference>
<accession>A0ABU8C341</accession>
<dbReference type="EMBL" id="JALAAR010000002">
    <property type="protein sequence ID" value="MEH8016333.1"/>
    <property type="molecule type" value="Genomic_DNA"/>
</dbReference>
<dbReference type="Gene3D" id="3.40.50.150">
    <property type="entry name" value="Vaccinia Virus protein VP39"/>
    <property type="match status" value="1"/>
</dbReference>
<proteinExistence type="predicted"/>
<dbReference type="InterPro" id="IPR029063">
    <property type="entry name" value="SAM-dependent_MTases_sf"/>
</dbReference>
<dbReference type="RefSeq" id="WP_335734745.1">
    <property type="nucleotide sequence ID" value="NZ_JALAAR010000002.1"/>
</dbReference>
<dbReference type="CDD" id="cd02440">
    <property type="entry name" value="AdoMet_MTases"/>
    <property type="match status" value="1"/>
</dbReference>
<dbReference type="InterPro" id="IPR013216">
    <property type="entry name" value="Methyltransf_11"/>
</dbReference>
<dbReference type="SUPFAM" id="SSF53335">
    <property type="entry name" value="S-adenosyl-L-methionine-dependent methyltransferases"/>
    <property type="match status" value="1"/>
</dbReference>
<evidence type="ECO:0000259" key="2">
    <source>
        <dbReference type="Pfam" id="PF08241"/>
    </source>
</evidence>
<feature type="signal peptide" evidence="1">
    <location>
        <begin position="1"/>
        <end position="19"/>
    </location>
</feature>
<name>A0ABU8C341_9GAMM</name>
<evidence type="ECO:0000313" key="3">
    <source>
        <dbReference type="EMBL" id="MEH8016333.1"/>
    </source>
</evidence>
<sequence>MRLLSLVALILFSHMSVSACELELNGADRSQADKKRDLSSLPCQMNALLPVQPGNVVLDLLGGAGYFSELLSQQVGANGKVYLHNNQAYLPYVEKQLRQRLEQNRLPNVVRFDAELDKLALAPDSLDAVYFIMGYHDMYHVSEGWKIDPKQLMTQIYTALKPGAKMLVVDHNASAGSGTAAAQELHRIEVSYVQQELQQFGFKLITSSDVLANSQDDYTKSVFDKTVRGKTDRFVLLLQKPVNL</sequence>
<keyword evidence="1" id="KW-0732">Signal</keyword>
<dbReference type="GO" id="GO:0032259">
    <property type="term" value="P:methylation"/>
    <property type="evidence" value="ECO:0007669"/>
    <property type="project" value="UniProtKB-KW"/>
</dbReference>
<dbReference type="Pfam" id="PF08241">
    <property type="entry name" value="Methyltransf_11"/>
    <property type="match status" value="1"/>
</dbReference>
<gene>
    <name evidence="3" type="ORF">MN202_03755</name>
</gene>
<dbReference type="PROSITE" id="PS51257">
    <property type="entry name" value="PROKAR_LIPOPROTEIN"/>
    <property type="match status" value="1"/>
</dbReference>
<comment type="caution">
    <text evidence="3">The sequence shown here is derived from an EMBL/GenBank/DDBJ whole genome shotgun (WGS) entry which is preliminary data.</text>
</comment>
<dbReference type="GO" id="GO:0008168">
    <property type="term" value="F:methyltransferase activity"/>
    <property type="evidence" value="ECO:0007669"/>
    <property type="project" value="UniProtKB-KW"/>
</dbReference>
<protein>
    <submittedName>
        <fullName evidence="3">Methyltransferase domain-containing protein</fullName>
    </submittedName>
</protein>